<keyword evidence="6" id="KW-0411">Iron-sulfur</keyword>
<dbReference type="PROSITE" id="PS51296">
    <property type="entry name" value="RIESKE"/>
    <property type="match status" value="1"/>
</dbReference>
<dbReference type="InterPro" id="IPR015879">
    <property type="entry name" value="Ring_hydroxy_dOase_asu_C_dom"/>
</dbReference>
<gene>
    <name evidence="9" type="ORF">B8W66_19100</name>
</gene>
<feature type="region of interest" description="Disordered" evidence="7">
    <location>
        <begin position="385"/>
        <end position="405"/>
    </location>
</feature>
<dbReference type="GO" id="GO:0004497">
    <property type="term" value="F:monooxygenase activity"/>
    <property type="evidence" value="ECO:0007669"/>
    <property type="project" value="UniProtKB-ARBA"/>
</dbReference>
<evidence type="ECO:0000313" key="10">
    <source>
        <dbReference type="Proteomes" id="UP000193247"/>
    </source>
</evidence>
<dbReference type="CDD" id="cd03469">
    <property type="entry name" value="Rieske_RO_Alpha_N"/>
    <property type="match status" value="1"/>
</dbReference>
<evidence type="ECO:0000313" key="9">
    <source>
        <dbReference type="EMBL" id="OSC38822.1"/>
    </source>
</evidence>
<dbReference type="STRING" id="1430326.B8W66_19100"/>
<keyword evidence="4" id="KW-0560">Oxidoreductase</keyword>
<keyword evidence="10" id="KW-1185">Reference proteome</keyword>
<dbReference type="GO" id="GO:0051537">
    <property type="term" value="F:2 iron, 2 sulfur cluster binding"/>
    <property type="evidence" value="ECO:0007669"/>
    <property type="project" value="UniProtKB-KW"/>
</dbReference>
<reference evidence="9 10" key="1">
    <citation type="submission" date="2017-04" db="EMBL/GenBank/DDBJ databases">
        <title>The new phylogeny of genus Mycobacterium.</title>
        <authorList>
            <person name="Tortoli E."/>
            <person name="Trovato A."/>
            <person name="Cirillo D.M."/>
        </authorList>
    </citation>
    <scope>NUCLEOTIDE SEQUENCE [LARGE SCALE GENOMIC DNA]</scope>
    <source>
        <strain evidence="9 10">TBL 1200985</strain>
    </source>
</reference>
<evidence type="ECO:0000256" key="3">
    <source>
        <dbReference type="ARBA" id="ARBA00022723"/>
    </source>
</evidence>
<dbReference type="GO" id="GO:0016705">
    <property type="term" value="F:oxidoreductase activity, acting on paired donors, with incorporation or reduction of molecular oxygen"/>
    <property type="evidence" value="ECO:0007669"/>
    <property type="project" value="UniProtKB-ARBA"/>
</dbReference>
<protein>
    <submittedName>
        <fullName evidence="9">Ring-hydroxylating oxygenase subunit alpha</fullName>
    </submittedName>
</protein>
<dbReference type="Pfam" id="PF00848">
    <property type="entry name" value="Ring_hydroxyl_A"/>
    <property type="match status" value="1"/>
</dbReference>
<keyword evidence="3" id="KW-0479">Metal-binding</keyword>
<feature type="domain" description="Rieske" evidence="8">
    <location>
        <begin position="59"/>
        <end position="165"/>
    </location>
</feature>
<accession>A0A1X2LQU7</accession>
<dbReference type="CDD" id="cd08887">
    <property type="entry name" value="RHO_alpha_C_3"/>
    <property type="match status" value="1"/>
</dbReference>
<name>A0A1X2LQU7_9MYCO</name>
<dbReference type="OrthoDB" id="5243643at2"/>
<evidence type="ECO:0000259" key="8">
    <source>
        <dbReference type="PROSITE" id="PS51296"/>
    </source>
</evidence>
<dbReference type="Proteomes" id="UP000193247">
    <property type="component" value="Unassembled WGS sequence"/>
</dbReference>
<keyword evidence="5" id="KW-0408">Iron</keyword>
<dbReference type="AlphaFoldDB" id="A0A1X2LQU7"/>
<dbReference type="Gene3D" id="3.90.380.10">
    <property type="entry name" value="Naphthalene 1,2-dioxygenase Alpha Subunit, Chain A, domain 1"/>
    <property type="match status" value="2"/>
</dbReference>
<dbReference type="InterPro" id="IPR001663">
    <property type="entry name" value="Rng_hydr_dOase-A"/>
</dbReference>
<evidence type="ECO:0000256" key="1">
    <source>
        <dbReference type="ARBA" id="ARBA00001962"/>
    </source>
</evidence>
<proteinExistence type="predicted"/>
<comment type="caution">
    <text evidence="9">The sequence shown here is derived from an EMBL/GenBank/DDBJ whole genome shotgun (WGS) entry which is preliminary data.</text>
</comment>
<dbReference type="PANTHER" id="PTHR43756">
    <property type="entry name" value="CHOLINE MONOOXYGENASE, CHLOROPLASTIC"/>
    <property type="match status" value="1"/>
</dbReference>
<evidence type="ECO:0000256" key="5">
    <source>
        <dbReference type="ARBA" id="ARBA00023004"/>
    </source>
</evidence>
<dbReference type="InterPro" id="IPR036922">
    <property type="entry name" value="Rieske_2Fe-2S_sf"/>
</dbReference>
<dbReference type="EMBL" id="NCXP01000031">
    <property type="protein sequence ID" value="OSC38822.1"/>
    <property type="molecule type" value="Genomic_DNA"/>
</dbReference>
<comment type="cofactor">
    <cofactor evidence="1">
        <name>Fe cation</name>
        <dbReference type="ChEBI" id="CHEBI:24875"/>
    </cofactor>
</comment>
<dbReference type="GO" id="GO:0005506">
    <property type="term" value="F:iron ion binding"/>
    <property type="evidence" value="ECO:0007669"/>
    <property type="project" value="InterPro"/>
</dbReference>
<dbReference type="PANTHER" id="PTHR43756:SF5">
    <property type="entry name" value="CHOLINE MONOOXYGENASE, CHLOROPLASTIC"/>
    <property type="match status" value="1"/>
</dbReference>
<evidence type="ECO:0000256" key="6">
    <source>
        <dbReference type="ARBA" id="ARBA00023014"/>
    </source>
</evidence>
<evidence type="ECO:0000256" key="4">
    <source>
        <dbReference type="ARBA" id="ARBA00023002"/>
    </source>
</evidence>
<keyword evidence="2" id="KW-0001">2Fe-2S</keyword>
<sequence>MGSPTKSLVAGDVEIVRRVLAHIDAGTTDEGPAWREPVENYVNPARFAAEFDLLRATPSAFIPSAAIPNRGDHVERTVFGVPLFAVRGPDQRARVFRNACRHRGFALVEGAGCAHALVCRYHGWTYRLDGSLAHVPHAEAFPDLDMAARGLVEVTSHEVDGLIVIDALDSSAGQQCGAEPVLAWLTNGIPWRDKLLPAQRLVYAESIVRAMNWKVLVEQFLEGYHIRTTHKNTFFPLQYDDLNVVEMFGPNCRITFPYRNIERLRDRPEATWTTDARVTYLYHLFPNVMLATFPDLVLMVVIDPVDVEHSTTTVYSMAKAAAAPAASLDPPDNPAGSLVARGSIEDNDMSAGVQHGLHAGANAFLEFGTHESAIGHFHATLRDRLATSRREPDARPMATRNEREV</sequence>
<dbReference type="RefSeq" id="WP_085326833.1">
    <property type="nucleotide sequence ID" value="NZ_NCXP01000031.1"/>
</dbReference>
<dbReference type="SUPFAM" id="SSF50022">
    <property type="entry name" value="ISP domain"/>
    <property type="match status" value="1"/>
</dbReference>
<evidence type="ECO:0000256" key="7">
    <source>
        <dbReference type="SAM" id="MobiDB-lite"/>
    </source>
</evidence>
<organism evidence="9 10">
    <name type="scientific">Mycobacterium decipiens</name>
    <dbReference type="NCBI Taxonomy" id="1430326"/>
    <lineage>
        <taxon>Bacteria</taxon>
        <taxon>Bacillati</taxon>
        <taxon>Actinomycetota</taxon>
        <taxon>Actinomycetes</taxon>
        <taxon>Mycobacteriales</taxon>
        <taxon>Mycobacteriaceae</taxon>
        <taxon>Mycobacterium</taxon>
    </lineage>
</organism>
<dbReference type="Gene3D" id="2.102.10.10">
    <property type="entry name" value="Rieske [2Fe-2S] iron-sulphur domain"/>
    <property type="match status" value="1"/>
</dbReference>
<dbReference type="InterPro" id="IPR017941">
    <property type="entry name" value="Rieske_2Fe-2S"/>
</dbReference>
<dbReference type="Pfam" id="PF00355">
    <property type="entry name" value="Rieske"/>
    <property type="match status" value="1"/>
</dbReference>
<dbReference type="SUPFAM" id="SSF55961">
    <property type="entry name" value="Bet v1-like"/>
    <property type="match status" value="1"/>
</dbReference>
<evidence type="ECO:0000256" key="2">
    <source>
        <dbReference type="ARBA" id="ARBA00022714"/>
    </source>
</evidence>